<dbReference type="InterPro" id="IPR012341">
    <property type="entry name" value="6hp_glycosidase-like_sf"/>
</dbReference>
<feature type="domain" description="Glycoside hydrolase family 9" evidence="10">
    <location>
        <begin position="40"/>
        <end position="337"/>
    </location>
</feature>
<dbReference type="InterPro" id="IPR008928">
    <property type="entry name" value="6-hairpin_glycosidase_sf"/>
</dbReference>
<keyword evidence="7 8" id="KW-0624">Polysaccharide degradation</keyword>
<gene>
    <name evidence="11" type="ORF">ACH5RR_019375</name>
</gene>
<comment type="similarity">
    <text evidence="2 8 9">Belongs to the glycosyl hydrolase 9 (cellulase E) family.</text>
</comment>
<proteinExistence type="inferred from homology"/>
<evidence type="ECO:0000256" key="4">
    <source>
        <dbReference type="ARBA" id="ARBA00023001"/>
    </source>
</evidence>
<keyword evidence="4 9" id="KW-0136">Cellulose degradation</keyword>
<dbReference type="EMBL" id="JBJUIK010000008">
    <property type="protein sequence ID" value="KAL3521226.1"/>
    <property type="molecule type" value="Genomic_DNA"/>
</dbReference>
<dbReference type="Pfam" id="PF00759">
    <property type="entry name" value="Glyco_hydro_9"/>
    <property type="match status" value="1"/>
</dbReference>
<accession>A0ABD2ZP67</accession>
<dbReference type="PANTHER" id="PTHR22298">
    <property type="entry name" value="ENDO-1,4-BETA-GLUCANASE"/>
    <property type="match status" value="1"/>
</dbReference>
<evidence type="ECO:0000256" key="3">
    <source>
        <dbReference type="ARBA" id="ARBA00022801"/>
    </source>
</evidence>
<keyword evidence="3 8" id="KW-0378">Hydrolase</keyword>
<keyword evidence="6 8" id="KW-0326">Glycosidase</keyword>
<sequence length="340" mass="38269">MENYQLPWTPSSGGPITSSKPILSPMFYMEKLEMVILIIKCWQRPEDMTTPRTSYKIDEQHPGSDLAGETAAAFAAASLSFSRSNPIEDWEAFESSPLTKRTIDKFPYDMQLFDFATKFPGQYQNSIGVDELLWAAAWLERATQDKTYAEYLNQSSNSGGTRSMLSWDDKYVGVQVLVANSLLEGKLSKYGNLGQYKNNAEQFIRNCIQKGSSNVPRTGGELLWWSYWNNLQYVTSALFGITTYADILTSTHNSLQCPAGSVTPHDLIRFAQTQVDYMLGLNMKNLSYMVGFGSNYPQKVHHRGSSIVSIKKDPTPLTCEQGFSSWYDKDAPNPNILEVQ</sequence>
<dbReference type="EC" id="3.2.1.4" evidence="9"/>
<protein>
    <recommendedName>
        <fullName evidence="9">Endoglucanase</fullName>
        <ecNumber evidence="9">3.2.1.4</ecNumber>
    </recommendedName>
</protein>
<evidence type="ECO:0000256" key="6">
    <source>
        <dbReference type="ARBA" id="ARBA00023295"/>
    </source>
</evidence>
<dbReference type="AlphaFoldDB" id="A0ABD2ZP67"/>
<evidence type="ECO:0000256" key="5">
    <source>
        <dbReference type="ARBA" id="ARBA00023277"/>
    </source>
</evidence>
<feature type="active site" evidence="8">
    <location>
        <position position="301"/>
    </location>
</feature>
<dbReference type="GO" id="GO:0030245">
    <property type="term" value="P:cellulose catabolic process"/>
    <property type="evidence" value="ECO:0007669"/>
    <property type="project" value="UniProtKB-KW"/>
</dbReference>
<dbReference type="Gene3D" id="1.50.10.10">
    <property type="match status" value="1"/>
</dbReference>
<reference evidence="11 12" key="1">
    <citation type="submission" date="2024-11" db="EMBL/GenBank/DDBJ databases">
        <title>A near-complete genome assembly of Cinchona calisaya.</title>
        <authorList>
            <person name="Lian D.C."/>
            <person name="Zhao X.W."/>
            <person name="Wei L."/>
        </authorList>
    </citation>
    <scope>NUCLEOTIDE SEQUENCE [LARGE SCALE GENOMIC DNA]</scope>
    <source>
        <tissue evidence="11">Nenye</tissue>
    </source>
</reference>
<keyword evidence="12" id="KW-1185">Reference proteome</keyword>
<evidence type="ECO:0000313" key="12">
    <source>
        <dbReference type="Proteomes" id="UP001630127"/>
    </source>
</evidence>
<evidence type="ECO:0000313" key="11">
    <source>
        <dbReference type="EMBL" id="KAL3521226.1"/>
    </source>
</evidence>
<comment type="catalytic activity">
    <reaction evidence="1 9">
        <text>Endohydrolysis of (1-&gt;4)-beta-D-glucosidic linkages in cellulose, lichenin and cereal beta-D-glucans.</text>
        <dbReference type="EC" id="3.2.1.4"/>
    </reaction>
</comment>
<dbReference type="PROSITE" id="PS00592">
    <property type="entry name" value="GH9_2"/>
    <property type="match status" value="1"/>
</dbReference>
<evidence type="ECO:0000256" key="9">
    <source>
        <dbReference type="RuleBase" id="RU361166"/>
    </source>
</evidence>
<name>A0ABD2ZP67_9GENT</name>
<evidence type="ECO:0000259" key="10">
    <source>
        <dbReference type="Pfam" id="PF00759"/>
    </source>
</evidence>
<comment type="caution">
    <text evidence="11">The sequence shown here is derived from an EMBL/GenBank/DDBJ whole genome shotgun (WGS) entry which is preliminary data.</text>
</comment>
<dbReference type="Proteomes" id="UP001630127">
    <property type="component" value="Unassembled WGS sequence"/>
</dbReference>
<dbReference type="GO" id="GO:0008810">
    <property type="term" value="F:cellulase activity"/>
    <property type="evidence" value="ECO:0007669"/>
    <property type="project" value="UniProtKB-EC"/>
</dbReference>
<keyword evidence="5 8" id="KW-0119">Carbohydrate metabolism</keyword>
<evidence type="ECO:0000256" key="2">
    <source>
        <dbReference type="ARBA" id="ARBA00007072"/>
    </source>
</evidence>
<evidence type="ECO:0000256" key="1">
    <source>
        <dbReference type="ARBA" id="ARBA00000966"/>
    </source>
</evidence>
<evidence type="ECO:0000256" key="8">
    <source>
        <dbReference type="PROSITE-ProRule" id="PRU10059"/>
    </source>
</evidence>
<dbReference type="InterPro" id="IPR018221">
    <property type="entry name" value="Glyco_hydro_9_His_AS"/>
</dbReference>
<evidence type="ECO:0000256" key="7">
    <source>
        <dbReference type="ARBA" id="ARBA00023326"/>
    </source>
</evidence>
<dbReference type="SUPFAM" id="SSF48208">
    <property type="entry name" value="Six-hairpin glycosidases"/>
    <property type="match status" value="1"/>
</dbReference>
<dbReference type="InterPro" id="IPR001701">
    <property type="entry name" value="Glyco_hydro_9"/>
</dbReference>
<organism evidence="11 12">
    <name type="scientific">Cinchona calisaya</name>
    <dbReference type="NCBI Taxonomy" id="153742"/>
    <lineage>
        <taxon>Eukaryota</taxon>
        <taxon>Viridiplantae</taxon>
        <taxon>Streptophyta</taxon>
        <taxon>Embryophyta</taxon>
        <taxon>Tracheophyta</taxon>
        <taxon>Spermatophyta</taxon>
        <taxon>Magnoliopsida</taxon>
        <taxon>eudicotyledons</taxon>
        <taxon>Gunneridae</taxon>
        <taxon>Pentapetalae</taxon>
        <taxon>asterids</taxon>
        <taxon>lamiids</taxon>
        <taxon>Gentianales</taxon>
        <taxon>Rubiaceae</taxon>
        <taxon>Cinchonoideae</taxon>
        <taxon>Cinchoneae</taxon>
        <taxon>Cinchona</taxon>
    </lineage>
</organism>